<evidence type="ECO:0000313" key="2">
    <source>
        <dbReference type="EMBL" id="CAH0366327.1"/>
    </source>
</evidence>
<feature type="region of interest" description="Disordered" evidence="1">
    <location>
        <begin position="347"/>
        <end position="412"/>
    </location>
</feature>
<name>A0A8J2S9X3_9STRA</name>
<dbReference type="EMBL" id="CAKKNE010000001">
    <property type="protein sequence ID" value="CAH0366327.1"/>
    <property type="molecule type" value="Genomic_DNA"/>
</dbReference>
<sequence>MAAAAPPLPPSPSRMAPPPPPDLTAFATQSVTVSDSGGSENDLSFASLVSVASLEANIEEDEQAPAVVEPRPGPVTRGGHGAPKRRYDESESSTDVAAAPKKAKVKDEPKRRGKWTAPEEAYANVIIDLFVAGKFPGCTPMRITKKFSRTRLIGKSSYKRAGEASPDEIATLEGARRAFRRHAELPDESEGERPPVQLDAWVTTQGFDPSEMAGGNLEHSLRGGGLSVSNQAPTVTPRAESSASWSLFNQQQQQTRAPAAVRAHVCGYTKDRKTFVRVVARNDADFLLVLAQQLALHGAVVANLRFNAESGVAWARVEVRASDDAPLAQDKLKALEASFLTALRKKNTEADASRSSSMPEPPRPVFRAPPPPPPFRAPPPVQYAPPPPQQPPVPPLGAALAAPHPAFASQPAAAPGAFTLPANASFRPLSAEEQRAVLAPHYGL</sequence>
<dbReference type="PANTHER" id="PTHR35213">
    <property type="entry name" value="RING-TYPE DOMAIN-CONTAINING PROTEIN-RELATED"/>
    <property type="match status" value="1"/>
</dbReference>
<dbReference type="OrthoDB" id="206902at2759"/>
<proteinExistence type="predicted"/>
<dbReference type="PANTHER" id="PTHR35213:SF5">
    <property type="entry name" value="RING-TYPE DOMAIN-CONTAINING PROTEIN"/>
    <property type="match status" value="1"/>
</dbReference>
<feature type="compositionally biased region" description="Pro residues" evidence="1">
    <location>
        <begin position="1"/>
        <end position="22"/>
    </location>
</feature>
<feature type="region of interest" description="Disordered" evidence="1">
    <location>
        <begin position="58"/>
        <end position="112"/>
    </location>
</feature>
<comment type="caution">
    <text evidence="2">The sequence shown here is derived from an EMBL/GenBank/DDBJ whole genome shotgun (WGS) entry which is preliminary data.</text>
</comment>
<evidence type="ECO:0000313" key="3">
    <source>
        <dbReference type="Proteomes" id="UP000789595"/>
    </source>
</evidence>
<accession>A0A8J2S9X3</accession>
<dbReference type="Proteomes" id="UP000789595">
    <property type="component" value="Unassembled WGS sequence"/>
</dbReference>
<organism evidence="2 3">
    <name type="scientific">Pelagomonas calceolata</name>
    <dbReference type="NCBI Taxonomy" id="35677"/>
    <lineage>
        <taxon>Eukaryota</taxon>
        <taxon>Sar</taxon>
        <taxon>Stramenopiles</taxon>
        <taxon>Ochrophyta</taxon>
        <taxon>Pelagophyceae</taxon>
        <taxon>Pelagomonadales</taxon>
        <taxon>Pelagomonadaceae</taxon>
        <taxon>Pelagomonas</taxon>
    </lineage>
</organism>
<feature type="region of interest" description="Disordered" evidence="1">
    <location>
        <begin position="1"/>
        <end position="42"/>
    </location>
</feature>
<keyword evidence="3" id="KW-1185">Reference proteome</keyword>
<reference evidence="2" key="1">
    <citation type="submission" date="2021-11" db="EMBL/GenBank/DDBJ databases">
        <authorList>
            <consortium name="Genoscope - CEA"/>
            <person name="William W."/>
        </authorList>
    </citation>
    <scope>NUCLEOTIDE SEQUENCE</scope>
</reference>
<feature type="compositionally biased region" description="Polar residues" evidence="1">
    <location>
        <begin position="26"/>
        <end position="42"/>
    </location>
</feature>
<evidence type="ECO:0000256" key="1">
    <source>
        <dbReference type="SAM" id="MobiDB-lite"/>
    </source>
</evidence>
<feature type="compositionally biased region" description="Low complexity" evidence="1">
    <location>
        <begin position="396"/>
        <end position="412"/>
    </location>
</feature>
<feature type="compositionally biased region" description="Pro residues" evidence="1">
    <location>
        <begin position="359"/>
        <end position="395"/>
    </location>
</feature>
<protein>
    <submittedName>
        <fullName evidence="2">Uncharacterized protein</fullName>
    </submittedName>
</protein>
<gene>
    <name evidence="2" type="ORF">PECAL_1P28120</name>
</gene>
<dbReference type="AlphaFoldDB" id="A0A8J2S9X3"/>